<proteinExistence type="predicted"/>
<feature type="repeat" description="ARM" evidence="2">
    <location>
        <begin position="67"/>
        <end position="99"/>
    </location>
</feature>
<dbReference type="InterPro" id="IPR016024">
    <property type="entry name" value="ARM-type_fold"/>
</dbReference>
<dbReference type="EMBL" id="WKFB01000006">
    <property type="protein sequence ID" value="KAF6739376.1"/>
    <property type="molecule type" value="Genomic_DNA"/>
</dbReference>
<dbReference type="InterPro" id="IPR011989">
    <property type="entry name" value="ARM-like"/>
</dbReference>
<dbReference type="InterPro" id="IPR000225">
    <property type="entry name" value="Armadillo"/>
</dbReference>
<feature type="repeat" description="ARM" evidence="2">
    <location>
        <begin position="191"/>
        <end position="233"/>
    </location>
</feature>
<dbReference type="SMART" id="SM00185">
    <property type="entry name" value="ARM"/>
    <property type="match status" value="11"/>
</dbReference>
<dbReference type="PANTHER" id="PTHR46618">
    <property type="entry name" value="ARMADILLO REPEAT-CONTAINING PROTEIN 3"/>
    <property type="match status" value="1"/>
</dbReference>
<sequence length="800" mass="88473">MTHKSRKDSEPLSKEKFGFISIESKSPETAVLLLNSPEEDVIVKACEAIFTFAEKGDENKVSLLGLGALDPLIRLLSHSSRAVRRGAVTALGSMAVSSEVMKALKKLNAIPSILAKLSPEEETVVHEFATLCLTHLSKDFTCKAQIFDSNGLPALIQLLSSPDPDVQKNSVEVICNLVQDYKSRLAFHKLGGIPSLLELLKSDFPVIQRLALRTLHCITTDPDSRHTFREQQGFEKLMDVLSNADFHDLHAEALQTLSNCLSDSQTLKLVHQSRGLTRLLQFLQTPNAPEVQSAAVDCLTKVAQSPESLRLLHEEEIEKVLVELLSVEDISVKTSACQAVAAMSFHLDSKDVFRDLGVVPTLTRLLRRESLKLRAAATRALYGLSHGDQLNALSIYNSGGHELLVQQLYEACPKTVASSAATLHNMAAQEAIRSSILSHGAMRALAEALKSKDTAVLLSSLLCVAELACEEDARAELRRAGGLEALVRLLHSHHQEVLKNACFAVKVCASDEPSAVELCRLGALEVLQEMTRSESRRNTFSELALNSLLKSNLSVKYSLMGRLASTDIITSGFYDAGKARTGQRVLTLEELIQQPLNQHRPVFAVFTGTGYAFRNDAFTEHLMKKIFMFRIFLLLSRKTNDETADDGVLQTLIKEAKENVLPLTAEREQYAALARLVSEAMGGAVPEDQLHEFPWTLHLSELKFHLQSNVVPIGSIRKGIYCHRALLFKCLSDCIGLSCSLVRGDYNRAWNEVVLFDEDPPNMQRSLRRSRFIVDLMHQPGRLLDVDTPARPAVSDHIEQ</sequence>
<dbReference type="Pfam" id="PF14381">
    <property type="entry name" value="EDR1_CTR1_ARMC3_pept"/>
    <property type="match status" value="1"/>
</dbReference>
<feature type="repeat" description="ARM" evidence="2">
    <location>
        <begin position="481"/>
        <end position="506"/>
    </location>
</feature>
<evidence type="ECO:0000313" key="4">
    <source>
        <dbReference type="EMBL" id="KAF6739376.1"/>
    </source>
</evidence>
<dbReference type="Pfam" id="PF00514">
    <property type="entry name" value="Arm"/>
    <property type="match status" value="3"/>
</dbReference>
<feature type="repeat" description="ARM" evidence="2">
    <location>
        <begin position="150"/>
        <end position="192"/>
    </location>
</feature>
<keyword evidence="1" id="KW-0677">Repeat</keyword>
<dbReference type="Proteomes" id="UP000646548">
    <property type="component" value="Unassembled WGS sequence"/>
</dbReference>
<evidence type="ECO:0000313" key="5">
    <source>
        <dbReference type="Proteomes" id="UP000646548"/>
    </source>
</evidence>
<evidence type="ECO:0000256" key="2">
    <source>
        <dbReference type="PROSITE-ProRule" id="PRU00259"/>
    </source>
</evidence>
<feature type="repeat" description="ARM" evidence="2">
    <location>
        <begin position="357"/>
        <end position="399"/>
    </location>
</feature>
<protein>
    <submittedName>
        <fullName evidence="4">Armadillo repeat-containing protein 3</fullName>
    </submittedName>
</protein>
<dbReference type="AlphaFoldDB" id="A0A834L2R1"/>
<dbReference type="SUPFAM" id="SSF48371">
    <property type="entry name" value="ARM repeat"/>
    <property type="match status" value="2"/>
</dbReference>
<comment type="caution">
    <text evidence="4">The sequence shown here is derived from an EMBL/GenBank/DDBJ whole genome shotgun (WGS) entry which is preliminary data.</text>
</comment>
<organism evidence="4 5">
    <name type="scientific">Oryzias melastigma</name>
    <name type="common">Marine medaka</name>
    <dbReference type="NCBI Taxonomy" id="30732"/>
    <lineage>
        <taxon>Eukaryota</taxon>
        <taxon>Metazoa</taxon>
        <taxon>Chordata</taxon>
        <taxon>Craniata</taxon>
        <taxon>Vertebrata</taxon>
        <taxon>Euteleostomi</taxon>
        <taxon>Actinopterygii</taxon>
        <taxon>Neopterygii</taxon>
        <taxon>Teleostei</taxon>
        <taxon>Neoteleostei</taxon>
        <taxon>Acanthomorphata</taxon>
        <taxon>Ovalentaria</taxon>
        <taxon>Atherinomorphae</taxon>
        <taxon>Beloniformes</taxon>
        <taxon>Adrianichthyidae</taxon>
        <taxon>Oryziinae</taxon>
        <taxon>Oryzias</taxon>
    </lineage>
</organism>
<accession>A0A834L2R1</accession>
<feature type="domain" description="EDR1/CTR1/ARMC3-like peptidase-like" evidence="3">
    <location>
        <begin position="644"/>
        <end position="783"/>
    </location>
</feature>
<dbReference type="InterPro" id="IPR055164">
    <property type="entry name" value="EDR1/CTR1/ARMC3-like_pept-like"/>
</dbReference>
<dbReference type="InterPro" id="IPR052441">
    <property type="entry name" value="Armadillo-Ser/Thr_Kinase"/>
</dbReference>
<reference evidence="4" key="1">
    <citation type="journal article" name="BMC Genomics">
        <title>Long-read sequencing and de novo genome assembly of marine medaka (Oryzias melastigma).</title>
        <authorList>
            <person name="Liang P."/>
            <person name="Saqib H.S.A."/>
            <person name="Ni X."/>
            <person name="Shen Y."/>
        </authorList>
    </citation>
    <scope>NUCLEOTIDE SEQUENCE</scope>
    <source>
        <strain evidence="4">Bigg-433</strain>
    </source>
</reference>
<evidence type="ECO:0000259" key="3">
    <source>
        <dbReference type="Pfam" id="PF14381"/>
    </source>
</evidence>
<evidence type="ECO:0000256" key="1">
    <source>
        <dbReference type="ARBA" id="ARBA00022737"/>
    </source>
</evidence>
<dbReference type="PANTHER" id="PTHR46618:SF1">
    <property type="entry name" value="ARMADILLO REPEAT-CONTAINING PROTEIN 3"/>
    <property type="match status" value="1"/>
</dbReference>
<dbReference type="Gene3D" id="1.25.10.10">
    <property type="entry name" value="Leucine-rich Repeat Variant"/>
    <property type="match status" value="3"/>
</dbReference>
<dbReference type="PROSITE" id="PS50176">
    <property type="entry name" value="ARM_REPEAT"/>
    <property type="match status" value="5"/>
</dbReference>
<name>A0A834L2R1_ORYME</name>
<gene>
    <name evidence="4" type="ORF">FQA47_018203</name>
</gene>